<evidence type="ECO:0000313" key="2">
    <source>
        <dbReference type="Proteomes" id="UP001148737"/>
    </source>
</evidence>
<gene>
    <name evidence="1" type="ORF">NLG97_g4300</name>
</gene>
<dbReference type="EMBL" id="JANAKD010000415">
    <property type="protein sequence ID" value="KAJ3494094.1"/>
    <property type="molecule type" value="Genomic_DNA"/>
</dbReference>
<comment type="caution">
    <text evidence="1">The sequence shown here is derived from an EMBL/GenBank/DDBJ whole genome shotgun (WGS) entry which is preliminary data.</text>
</comment>
<dbReference type="Proteomes" id="UP001148737">
    <property type="component" value="Unassembled WGS sequence"/>
</dbReference>
<proteinExistence type="predicted"/>
<keyword evidence="2" id="KW-1185">Reference proteome</keyword>
<organism evidence="1 2">
    <name type="scientific">Lecanicillium saksenae</name>
    <dbReference type="NCBI Taxonomy" id="468837"/>
    <lineage>
        <taxon>Eukaryota</taxon>
        <taxon>Fungi</taxon>
        <taxon>Dikarya</taxon>
        <taxon>Ascomycota</taxon>
        <taxon>Pezizomycotina</taxon>
        <taxon>Sordariomycetes</taxon>
        <taxon>Hypocreomycetidae</taxon>
        <taxon>Hypocreales</taxon>
        <taxon>Cordycipitaceae</taxon>
        <taxon>Lecanicillium</taxon>
    </lineage>
</organism>
<evidence type="ECO:0000313" key="1">
    <source>
        <dbReference type="EMBL" id="KAJ3494094.1"/>
    </source>
</evidence>
<accession>A0ACC1QXF0</accession>
<reference evidence="1" key="1">
    <citation type="submission" date="2022-07" db="EMBL/GenBank/DDBJ databases">
        <title>Genome Sequence of Lecanicillium saksenae.</title>
        <authorList>
            <person name="Buettner E."/>
        </authorList>
    </citation>
    <scope>NUCLEOTIDE SEQUENCE</scope>
    <source>
        <strain evidence="1">VT-O1</strain>
    </source>
</reference>
<name>A0ACC1QXF0_9HYPO</name>
<protein>
    <submittedName>
        <fullName evidence="1">Uncharacterized protein</fullName>
    </submittedName>
</protein>
<sequence>MEALGAASSVIAVLDLSAKVAKLCFQYSKEVKDAKESISRLREQATELGNITTSLQTLLNGPNGHTLKSSQQLGGALNNGASQLERVHETLQPKSARQALSRLGLRSLKWPFERIETEKLVEGLRQTTQTISLALQIDQTERLLQIDKKLVLGELRVAEGAYFDSQAQEHGSTCLPNTRVELLRQISDWVRTPGTETQPIFWLNGMAGTGKSTISRSVANSFSDAGILGASFFFKKGEADRQGIAKLFTTLAADLVTRKPYTVPGIKEALESDGSVATKNAREQFDKLLFKPLSTTTAKDDPVLIVVDALDECERDEDVKLLIHLFSKYKNMENTAIKLFVTSRPDLPIRLGFRSIQGSYESFVLHEIPEPVVKSDISVYLQHELSSIRSQYDSLLETDQRLGKDWPGQADFEKLLDMSIPLFIAAATICRFISETRFGTPNVQLQRVLERQGDDLSQLSQVYRPVLENLIAGIAPRQQQRILDEFRNIVGPIAILATPLSVSTLSKLLDISKDVIIGRLALLHSVLSVPSSIETPVRLLHLSFRDFLIDDDELNAPFRVHERETHEILVNHCLRVLDALKQDICALDKPGIPRSEIPIERINTCLPLDVQYACLYLPYHLERSQKTIVDGGQIYEFLKRHFLNWMEALSLLDRAWEIIALVQTLQSGLDPLHSTEVATFLEDALRFVQTNVAVIDEWPLQLYSSLLMFAPEESRVKTIFRDQISHVAAVLQADQSWGQCVQVLEEDALYAPSNISFSHDSTLVASNSWTGMVCIWRVATGECVEGFRIPYNVGDTDAAGGSPAAAFSHDLGFILSARGNGDVELWQTNSGQLLRVFDRQQAEVISVTFSKDSTLVAVVYAGGFVCVWEVEQDSYVRKTPHPGFGSVKLSPDFRVAVGVLDDLSVQILDIETGDCVDLLHTTPKNCSEMHLDQPSLAFSSDSRLVLATIDESIFLWSTTTRELVKLFEGQTSILTATLSQDSKVVCSASYDALCLWSVDTGQRLHTLRARDGHIESLAISPDLKLIASGQTVSLRLWNFDLTAIEETIHNETEPGTDSIDRSTDGSSIDNGIEADIGDVAPSSRISPNGTLVAVEKISTLDIWSLDTRKRLLGIDVLRSGRQDYAFSKDSSLIVMFDMNYREHSGLASMWHIGTGVCCWSFQVQVEKVGQVLGAEFSPDAAVFGLVSEYGTRRKPALHSSPSFSSSSLSLPTSGNTACRKGSQESLGSFLRGRSFLNGPIDPRKYCSMIQIWNAKNGEYLKTLDYDGTIISLSFSDDCKSVAAGTREGTIELWDVDSGSRTRSIKDHVGKVTQAIFLPEARVASFSDDLTIRIWNRDGSCLGKIYVGADQFDLRSCENGFVHSLRGSLDLRGLTSSPGQHRRLTHIGFGLDADQNWITWNEEYWLWLPIEYRPGLSHVTIDKGISKIVVVSSAGKISVFEKAIN</sequence>